<dbReference type="PROSITE" id="PS50893">
    <property type="entry name" value="ABC_TRANSPORTER_2"/>
    <property type="match status" value="1"/>
</dbReference>
<dbReference type="GO" id="GO:0005524">
    <property type="term" value="F:ATP binding"/>
    <property type="evidence" value="ECO:0007669"/>
    <property type="project" value="UniProtKB-KW"/>
</dbReference>
<dbReference type="Pfam" id="PF00005">
    <property type="entry name" value="ABC_tran"/>
    <property type="match status" value="1"/>
</dbReference>
<dbReference type="PANTHER" id="PTHR42711">
    <property type="entry name" value="ABC TRANSPORTER ATP-BINDING PROTEIN"/>
    <property type="match status" value="1"/>
</dbReference>
<evidence type="ECO:0000256" key="6">
    <source>
        <dbReference type="ARBA" id="ARBA00023251"/>
    </source>
</evidence>
<name>A0ABX0ZP48_9ACTN</name>
<keyword evidence="4" id="KW-0547">Nucleotide-binding</keyword>
<comment type="caution">
    <text evidence="8">The sequence shown here is derived from an EMBL/GenBank/DDBJ whole genome shotgun (WGS) entry which is preliminary data.</text>
</comment>
<dbReference type="PANTHER" id="PTHR42711:SF5">
    <property type="entry name" value="ABC TRANSPORTER ATP-BINDING PROTEIN NATA"/>
    <property type="match status" value="1"/>
</dbReference>
<dbReference type="SUPFAM" id="SSF52540">
    <property type="entry name" value="P-loop containing nucleoside triphosphate hydrolases"/>
    <property type="match status" value="1"/>
</dbReference>
<evidence type="ECO:0000256" key="4">
    <source>
        <dbReference type="ARBA" id="ARBA00022741"/>
    </source>
</evidence>
<gene>
    <name evidence="8" type="ORF">HCN08_09275</name>
</gene>
<keyword evidence="9" id="KW-1185">Reference proteome</keyword>
<dbReference type="SMART" id="SM00382">
    <property type="entry name" value="AAA"/>
    <property type="match status" value="1"/>
</dbReference>
<organism evidence="8 9">
    <name type="scientific">Actinacidiphila epipremni</name>
    <dbReference type="NCBI Taxonomy" id="2053013"/>
    <lineage>
        <taxon>Bacteria</taxon>
        <taxon>Bacillati</taxon>
        <taxon>Actinomycetota</taxon>
        <taxon>Actinomycetes</taxon>
        <taxon>Kitasatosporales</taxon>
        <taxon>Streptomycetaceae</taxon>
        <taxon>Actinacidiphila</taxon>
    </lineage>
</organism>
<keyword evidence="3" id="KW-0813">Transport</keyword>
<dbReference type="InterPro" id="IPR003593">
    <property type="entry name" value="AAA+_ATPase"/>
</dbReference>
<accession>A0ABX0ZP48</accession>
<comment type="subcellular location">
    <subcellularLocation>
        <location evidence="1">Cell membrane</location>
        <topology evidence="1">Peripheral membrane protein</topology>
    </subcellularLocation>
</comment>
<feature type="domain" description="ABC transporter" evidence="7">
    <location>
        <begin position="2"/>
        <end position="232"/>
    </location>
</feature>
<evidence type="ECO:0000256" key="5">
    <source>
        <dbReference type="ARBA" id="ARBA00022840"/>
    </source>
</evidence>
<evidence type="ECO:0000256" key="2">
    <source>
        <dbReference type="ARBA" id="ARBA00005417"/>
    </source>
</evidence>
<protein>
    <submittedName>
        <fullName evidence="8">ABC transporter ATP-binding protein</fullName>
    </submittedName>
</protein>
<dbReference type="RefSeq" id="WP_167982452.1">
    <property type="nucleotide sequence ID" value="NZ_JAATEJ010000005.1"/>
</dbReference>
<evidence type="ECO:0000256" key="1">
    <source>
        <dbReference type="ARBA" id="ARBA00004202"/>
    </source>
</evidence>
<sequence length="306" mass="31699">MLTLRDLRKTYDGRPVLDGFGLTVRPGEVVGLIGHNGAGKTTAVEIATGLTRADSGSVRVCGIDALARPREARALLGVAPQELALYPGLTVREHLRLFAGLAGLGRAAAVRAVRRTAAELLLTDVLDRRCGVLSGGQRRRAQAAAALVGGPPVLLLDEPTAGADPQTRAALLAAVRARAAEGAAVLYTTHYLPELVDLDATLAVARAGRVVARGSRAELTAALPGEIQLTLDPALPRPDLPAPLAARTRPLGADRLRIATRNPPADLAALLAAGCAPTAVDVRRPDLDTLYASLAAATPREARDAA</sequence>
<evidence type="ECO:0000313" key="9">
    <source>
        <dbReference type="Proteomes" id="UP000734511"/>
    </source>
</evidence>
<dbReference type="EMBL" id="JAATEJ010000005">
    <property type="protein sequence ID" value="NJP43589.1"/>
    <property type="molecule type" value="Genomic_DNA"/>
</dbReference>
<evidence type="ECO:0000259" key="7">
    <source>
        <dbReference type="PROSITE" id="PS50893"/>
    </source>
</evidence>
<proteinExistence type="inferred from homology"/>
<keyword evidence="6" id="KW-0046">Antibiotic resistance</keyword>
<dbReference type="InterPro" id="IPR050763">
    <property type="entry name" value="ABC_transporter_ATP-binding"/>
</dbReference>
<evidence type="ECO:0000256" key="3">
    <source>
        <dbReference type="ARBA" id="ARBA00022448"/>
    </source>
</evidence>
<evidence type="ECO:0000313" key="8">
    <source>
        <dbReference type="EMBL" id="NJP43589.1"/>
    </source>
</evidence>
<keyword evidence="5 8" id="KW-0067">ATP-binding</keyword>
<dbReference type="Proteomes" id="UP000734511">
    <property type="component" value="Unassembled WGS sequence"/>
</dbReference>
<dbReference type="InterPro" id="IPR003439">
    <property type="entry name" value="ABC_transporter-like_ATP-bd"/>
</dbReference>
<dbReference type="Gene3D" id="3.40.50.300">
    <property type="entry name" value="P-loop containing nucleotide triphosphate hydrolases"/>
    <property type="match status" value="1"/>
</dbReference>
<comment type="similarity">
    <text evidence="2">Belongs to the ABC transporter superfamily.</text>
</comment>
<dbReference type="InterPro" id="IPR027417">
    <property type="entry name" value="P-loop_NTPase"/>
</dbReference>
<reference evidence="8 9" key="1">
    <citation type="submission" date="2020-03" db="EMBL/GenBank/DDBJ databases">
        <title>WGS of actinomycetes isolated from Thailand.</title>
        <authorList>
            <person name="Thawai C."/>
        </authorList>
    </citation>
    <scope>NUCLEOTIDE SEQUENCE [LARGE SCALE GENOMIC DNA]</scope>
    <source>
        <strain evidence="8 9">PRB2-1</strain>
    </source>
</reference>